<sequence length="380" mass="41256">MEIWLTHREKKPFKCRADGCGKSYCDARSLSRHQDNHNALPGSLALTGTTQEPLWTGLFAVEHYSSPNSNSNSTTSNGDSGHFQSTENGQQQQFGGWAVTTTNGTSSSGHESVVLLDSCSIQYGSSVTTNGGNYQAVSLCPAENQEAHQQVPCRRFRAAFRHQQPGPTVVRGHGQLQRKSPPATAHDQNGVGQYSDFLQNLASTAGDTVVNKSVVVASVGIYEHDPVGLNGSLFQHQHDGGYVSYHHQHETSVVAGLVGAGFGFEPSPSTPPSVSPQHYIQHQQHAHLPDYTHNSNSVETCSGRGGGSQSMLMQGIEASPYTSSPSPVSPSVSSLPHLQRFQPQQQYSRTLWKSIPLRVSRADRATTRKLKKKIDKDFLI</sequence>
<evidence type="ECO:0000256" key="2">
    <source>
        <dbReference type="SAM" id="MobiDB-lite"/>
    </source>
</evidence>
<keyword evidence="1" id="KW-0863">Zinc-finger</keyword>
<feature type="compositionally biased region" description="Low complexity" evidence="2">
    <location>
        <begin position="319"/>
        <end position="336"/>
    </location>
</feature>
<dbReference type="STRING" id="6669.E9GR04"/>
<feature type="domain" description="C2H2-type" evidence="3">
    <location>
        <begin position="13"/>
        <end position="42"/>
    </location>
</feature>
<name>E9GR04_DAPPU</name>
<dbReference type="KEGG" id="dpx:DAPPUDRAFT_105535"/>
<dbReference type="PROSITE" id="PS50157">
    <property type="entry name" value="ZINC_FINGER_C2H2_2"/>
    <property type="match status" value="1"/>
</dbReference>
<evidence type="ECO:0000259" key="3">
    <source>
        <dbReference type="PROSITE" id="PS50157"/>
    </source>
</evidence>
<proteinExistence type="predicted"/>
<keyword evidence="5" id="KW-1185">Reference proteome</keyword>
<dbReference type="InParanoid" id="E9GR04"/>
<feature type="region of interest" description="Disordered" evidence="2">
    <location>
        <begin position="66"/>
        <end position="92"/>
    </location>
</feature>
<keyword evidence="1" id="KW-0862">Zinc</keyword>
<evidence type="ECO:0000313" key="4">
    <source>
        <dbReference type="EMBL" id="EFX78078.1"/>
    </source>
</evidence>
<dbReference type="GO" id="GO:0008270">
    <property type="term" value="F:zinc ion binding"/>
    <property type="evidence" value="ECO:0007669"/>
    <property type="project" value="UniProtKB-KW"/>
</dbReference>
<feature type="region of interest" description="Disordered" evidence="2">
    <location>
        <begin position="318"/>
        <end position="341"/>
    </location>
</feature>
<feature type="compositionally biased region" description="Polar residues" evidence="2">
    <location>
        <begin position="78"/>
        <end position="92"/>
    </location>
</feature>
<dbReference type="OrthoDB" id="5977959at2759"/>
<evidence type="ECO:0000256" key="1">
    <source>
        <dbReference type="PROSITE-ProRule" id="PRU00042"/>
    </source>
</evidence>
<dbReference type="InterPro" id="IPR013087">
    <property type="entry name" value="Znf_C2H2_type"/>
</dbReference>
<dbReference type="HOGENOM" id="CLU_728183_0_0_1"/>
<dbReference type="Gene3D" id="3.30.160.60">
    <property type="entry name" value="Classic Zinc Finger"/>
    <property type="match status" value="1"/>
</dbReference>
<organism evidence="4 5">
    <name type="scientific">Daphnia pulex</name>
    <name type="common">Water flea</name>
    <dbReference type="NCBI Taxonomy" id="6669"/>
    <lineage>
        <taxon>Eukaryota</taxon>
        <taxon>Metazoa</taxon>
        <taxon>Ecdysozoa</taxon>
        <taxon>Arthropoda</taxon>
        <taxon>Crustacea</taxon>
        <taxon>Branchiopoda</taxon>
        <taxon>Diplostraca</taxon>
        <taxon>Cladocera</taxon>
        <taxon>Anomopoda</taxon>
        <taxon>Daphniidae</taxon>
        <taxon>Daphnia</taxon>
    </lineage>
</organism>
<dbReference type="PROSITE" id="PS00028">
    <property type="entry name" value="ZINC_FINGER_C2H2_1"/>
    <property type="match status" value="1"/>
</dbReference>
<feature type="compositionally biased region" description="Low complexity" evidence="2">
    <location>
        <begin position="66"/>
        <end position="77"/>
    </location>
</feature>
<evidence type="ECO:0000313" key="5">
    <source>
        <dbReference type="Proteomes" id="UP000000305"/>
    </source>
</evidence>
<keyword evidence="1" id="KW-0479">Metal-binding</keyword>
<dbReference type="SUPFAM" id="SSF57667">
    <property type="entry name" value="beta-beta-alpha zinc fingers"/>
    <property type="match status" value="1"/>
</dbReference>
<protein>
    <recommendedName>
        <fullName evidence="3">C2H2-type domain-containing protein</fullName>
    </recommendedName>
</protein>
<accession>E9GR04</accession>
<dbReference type="Proteomes" id="UP000000305">
    <property type="component" value="Unassembled WGS sequence"/>
</dbReference>
<dbReference type="eggNOG" id="KOG1721">
    <property type="taxonomic scope" value="Eukaryota"/>
</dbReference>
<dbReference type="InterPro" id="IPR036236">
    <property type="entry name" value="Znf_C2H2_sf"/>
</dbReference>
<dbReference type="EMBL" id="GL732559">
    <property type="protein sequence ID" value="EFX78078.1"/>
    <property type="molecule type" value="Genomic_DNA"/>
</dbReference>
<feature type="region of interest" description="Disordered" evidence="2">
    <location>
        <begin position="165"/>
        <end position="189"/>
    </location>
</feature>
<reference evidence="4 5" key="1">
    <citation type="journal article" date="2011" name="Science">
        <title>The ecoresponsive genome of Daphnia pulex.</title>
        <authorList>
            <person name="Colbourne J.K."/>
            <person name="Pfrender M.E."/>
            <person name="Gilbert D."/>
            <person name="Thomas W.K."/>
            <person name="Tucker A."/>
            <person name="Oakley T.H."/>
            <person name="Tokishita S."/>
            <person name="Aerts A."/>
            <person name="Arnold G.J."/>
            <person name="Basu M.K."/>
            <person name="Bauer D.J."/>
            <person name="Caceres C.E."/>
            <person name="Carmel L."/>
            <person name="Casola C."/>
            <person name="Choi J.H."/>
            <person name="Detter J.C."/>
            <person name="Dong Q."/>
            <person name="Dusheyko S."/>
            <person name="Eads B.D."/>
            <person name="Frohlich T."/>
            <person name="Geiler-Samerotte K.A."/>
            <person name="Gerlach D."/>
            <person name="Hatcher P."/>
            <person name="Jogdeo S."/>
            <person name="Krijgsveld J."/>
            <person name="Kriventseva E.V."/>
            <person name="Kultz D."/>
            <person name="Laforsch C."/>
            <person name="Lindquist E."/>
            <person name="Lopez J."/>
            <person name="Manak J.R."/>
            <person name="Muller J."/>
            <person name="Pangilinan J."/>
            <person name="Patwardhan R.P."/>
            <person name="Pitluck S."/>
            <person name="Pritham E.J."/>
            <person name="Rechtsteiner A."/>
            <person name="Rho M."/>
            <person name="Rogozin I.B."/>
            <person name="Sakarya O."/>
            <person name="Salamov A."/>
            <person name="Schaack S."/>
            <person name="Shapiro H."/>
            <person name="Shiga Y."/>
            <person name="Skalitzky C."/>
            <person name="Smith Z."/>
            <person name="Souvorov A."/>
            <person name="Sung W."/>
            <person name="Tang Z."/>
            <person name="Tsuchiya D."/>
            <person name="Tu H."/>
            <person name="Vos H."/>
            <person name="Wang M."/>
            <person name="Wolf Y.I."/>
            <person name="Yamagata H."/>
            <person name="Yamada T."/>
            <person name="Ye Y."/>
            <person name="Shaw J.R."/>
            <person name="Andrews J."/>
            <person name="Crease T.J."/>
            <person name="Tang H."/>
            <person name="Lucas S.M."/>
            <person name="Robertson H.M."/>
            <person name="Bork P."/>
            <person name="Koonin E.V."/>
            <person name="Zdobnov E.M."/>
            <person name="Grigoriev I.V."/>
            <person name="Lynch M."/>
            <person name="Boore J.L."/>
        </authorList>
    </citation>
    <scope>NUCLEOTIDE SEQUENCE [LARGE SCALE GENOMIC DNA]</scope>
</reference>
<gene>
    <name evidence="4" type="ORF">DAPPUDRAFT_105535</name>
</gene>
<dbReference type="AlphaFoldDB" id="E9GR04"/>